<keyword evidence="2" id="KW-0732">Signal</keyword>
<gene>
    <name evidence="3" type="ORF">BJF93_03080</name>
</gene>
<dbReference type="Proteomes" id="UP000186364">
    <property type="component" value="Unassembled WGS sequence"/>
</dbReference>
<dbReference type="PANTHER" id="PTHR11102:SF160">
    <property type="entry name" value="ERAD-ASSOCIATED E3 UBIQUITIN-PROTEIN LIGASE COMPONENT HRD3"/>
    <property type="match status" value="1"/>
</dbReference>
<evidence type="ECO:0000256" key="2">
    <source>
        <dbReference type="SAM" id="SignalP"/>
    </source>
</evidence>
<dbReference type="SUPFAM" id="SSF81901">
    <property type="entry name" value="HCP-like"/>
    <property type="match status" value="1"/>
</dbReference>
<dbReference type="SMART" id="SM00671">
    <property type="entry name" value="SEL1"/>
    <property type="match status" value="6"/>
</dbReference>
<name>A0A1Q9AZP0_9HYPH</name>
<dbReference type="InterPro" id="IPR006597">
    <property type="entry name" value="Sel1-like"/>
</dbReference>
<evidence type="ECO:0000256" key="1">
    <source>
        <dbReference type="SAM" id="MobiDB-lite"/>
    </source>
</evidence>
<organism evidence="3 4">
    <name type="scientific">Xaviernesmea oryzae</name>
    <dbReference type="NCBI Taxonomy" id="464029"/>
    <lineage>
        <taxon>Bacteria</taxon>
        <taxon>Pseudomonadati</taxon>
        <taxon>Pseudomonadota</taxon>
        <taxon>Alphaproteobacteria</taxon>
        <taxon>Hyphomicrobiales</taxon>
        <taxon>Rhizobiaceae</taxon>
        <taxon>Rhizobium/Agrobacterium group</taxon>
        <taxon>Xaviernesmea</taxon>
    </lineage>
</organism>
<reference evidence="3 4" key="1">
    <citation type="submission" date="2016-09" db="EMBL/GenBank/DDBJ databases">
        <title>Rhizobium sp. nov., a novel species isolated from the rice rhizosphere.</title>
        <authorList>
            <person name="Zhao J."/>
            <person name="Zhang X."/>
        </authorList>
    </citation>
    <scope>NUCLEOTIDE SEQUENCE [LARGE SCALE GENOMIC DNA]</scope>
    <source>
        <strain evidence="3 4">1.7048</strain>
    </source>
</reference>
<dbReference type="AlphaFoldDB" id="A0A1Q9AZP0"/>
<feature type="signal peptide" evidence="2">
    <location>
        <begin position="1"/>
        <end position="21"/>
    </location>
</feature>
<dbReference type="PANTHER" id="PTHR11102">
    <property type="entry name" value="SEL-1-LIKE PROTEIN"/>
    <property type="match status" value="1"/>
</dbReference>
<dbReference type="Pfam" id="PF08238">
    <property type="entry name" value="Sel1"/>
    <property type="match status" value="6"/>
</dbReference>
<dbReference type="OrthoDB" id="9816559at2"/>
<accession>A0A1Q9AZP0</accession>
<protein>
    <submittedName>
        <fullName evidence="3">Enhanced entry protein</fullName>
    </submittedName>
</protein>
<feature type="region of interest" description="Disordered" evidence="1">
    <location>
        <begin position="32"/>
        <end position="115"/>
    </location>
</feature>
<keyword evidence="4" id="KW-1185">Reference proteome</keyword>
<dbReference type="InterPro" id="IPR050767">
    <property type="entry name" value="Sel1_AlgK"/>
</dbReference>
<evidence type="ECO:0000313" key="4">
    <source>
        <dbReference type="Proteomes" id="UP000186364"/>
    </source>
</evidence>
<sequence>MCCAALALAALLEGTPLGALAQDINLPGVSPEGGAAAVDPAAPEGTPVPSAPLPGETMGDAAPTADTTFGERVTGDDAASPKRGRITPFNGAALPVEELPKLDPSGTPPPAPGAIAPSGGVNVLDRMGASLPPLPKEKPFKGKPDDAYGAFQRGYYLTAMELALPRAQKGDPAAQTLVAELFANGLGVPRNTKNAAFWYEQAANAGDPVSMFKFSLMLMEGRDVARDRKRSEELMRDAADLGNGSAQFNYAQLLVSDMPGEKGLKAALPYYEKSAEKGIADAQYALAQIYMNVEGISDDKRATARSWLLRAAAAGFDTAQLDAGIWLIDGLGGDRNLEEGFRWMRLAAQNGNIIAQNRVAHLYINAIGTQPNPVEAGKWALLSLKAGLRDPALEDFMEGLPDEQVAEARKAADLFRPR</sequence>
<proteinExistence type="predicted"/>
<comment type="caution">
    <text evidence="3">The sequence shown here is derived from an EMBL/GenBank/DDBJ whole genome shotgun (WGS) entry which is preliminary data.</text>
</comment>
<dbReference type="EMBL" id="MKIP01000034">
    <property type="protein sequence ID" value="OLP61162.1"/>
    <property type="molecule type" value="Genomic_DNA"/>
</dbReference>
<dbReference type="Gene3D" id="1.25.40.10">
    <property type="entry name" value="Tetratricopeptide repeat domain"/>
    <property type="match status" value="2"/>
</dbReference>
<dbReference type="InterPro" id="IPR011990">
    <property type="entry name" value="TPR-like_helical_dom_sf"/>
</dbReference>
<feature type="chain" id="PRO_5013022892" evidence="2">
    <location>
        <begin position="22"/>
        <end position="418"/>
    </location>
</feature>
<evidence type="ECO:0000313" key="3">
    <source>
        <dbReference type="EMBL" id="OLP61162.1"/>
    </source>
</evidence>